<reference evidence="1" key="1">
    <citation type="submission" date="2020-04" db="EMBL/GenBank/DDBJ databases">
        <authorList>
            <person name="Chiriac C."/>
            <person name="Salcher M."/>
            <person name="Ghai R."/>
            <person name="Kavagutti S V."/>
        </authorList>
    </citation>
    <scope>NUCLEOTIDE SEQUENCE</scope>
</reference>
<dbReference type="EMBL" id="LR796274">
    <property type="protein sequence ID" value="CAB4133520.1"/>
    <property type="molecule type" value="Genomic_DNA"/>
</dbReference>
<organism evidence="1">
    <name type="scientific">uncultured Caudovirales phage</name>
    <dbReference type="NCBI Taxonomy" id="2100421"/>
    <lineage>
        <taxon>Viruses</taxon>
        <taxon>Duplodnaviria</taxon>
        <taxon>Heunggongvirae</taxon>
        <taxon>Uroviricota</taxon>
        <taxon>Caudoviricetes</taxon>
        <taxon>Peduoviridae</taxon>
        <taxon>Maltschvirus</taxon>
        <taxon>Maltschvirus maltsch</taxon>
    </lineage>
</organism>
<proteinExistence type="predicted"/>
<protein>
    <submittedName>
        <fullName evidence="1">Helix-turn-helix domain containing protein</fullName>
    </submittedName>
</protein>
<gene>
    <name evidence="1" type="ORF">UFOVP257_242</name>
</gene>
<evidence type="ECO:0000313" key="1">
    <source>
        <dbReference type="EMBL" id="CAB4133520.1"/>
    </source>
</evidence>
<name>A0A6J5LKK0_9CAUD</name>
<accession>A0A6J5LKK0</accession>
<sequence length="93" mass="10280">MFDKTTKTGKLFTALVEKNQPLTSVQITAKFGIKDPSSAVSKIRFAGYPVYTNVSKTKEGKRVTEYRHGKASRKLIAAGYKAMAKGLVPNEQR</sequence>